<accession>A0A6M3JKZ0</accession>
<dbReference type="AlphaFoldDB" id="A0A6M3JKZ0"/>
<evidence type="ECO:0000313" key="1">
    <source>
        <dbReference type="EMBL" id="QJA70486.1"/>
    </source>
</evidence>
<sequence length="42" mass="5068">MKISGCCKAKDLTQAITKAWFENTEEWQFDETDWEIINSWRN</sequence>
<protein>
    <submittedName>
        <fullName evidence="1">Uncharacterized protein</fullName>
    </submittedName>
</protein>
<reference evidence="1" key="1">
    <citation type="submission" date="2020-03" db="EMBL/GenBank/DDBJ databases">
        <title>The deep terrestrial virosphere.</title>
        <authorList>
            <person name="Holmfeldt K."/>
            <person name="Nilsson E."/>
            <person name="Simone D."/>
            <person name="Lopez-Fernandez M."/>
            <person name="Wu X."/>
            <person name="de Brujin I."/>
            <person name="Lundin D."/>
            <person name="Andersson A."/>
            <person name="Bertilsson S."/>
            <person name="Dopson M."/>
        </authorList>
    </citation>
    <scope>NUCLEOTIDE SEQUENCE</scope>
    <source>
        <strain evidence="1">MM415A03701</strain>
    </source>
</reference>
<proteinExistence type="predicted"/>
<name>A0A6M3JKZ0_9ZZZZ</name>
<dbReference type="EMBL" id="MT141797">
    <property type="protein sequence ID" value="QJA70486.1"/>
    <property type="molecule type" value="Genomic_DNA"/>
</dbReference>
<organism evidence="1">
    <name type="scientific">viral metagenome</name>
    <dbReference type="NCBI Taxonomy" id="1070528"/>
    <lineage>
        <taxon>unclassified sequences</taxon>
        <taxon>metagenomes</taxon>
        <taxon>organismal metagenomes</taxon>
    </lineage>
</organism>
<gene>
    <name evidence="1" type="ORF">MM415A03701_0003</name>
</gene>